<evidence type="ECO:0008006" key="3">
    <source>
        <dbReference type="Google" id="ProtNLM"/>
    </source>
</evidence>
<reference evidence="1 2" key="1">
    <citation type="journal article" date="2016" name="Nat. Commun.">
        <title>Thousands of microbial genomes shed light on interconnected biogeochemical processes in an aquifer system.</title>
        <authorList>
            <person name="Anantharaman K."/>
            <person name="Brown C.T."/>
            <person name="Hug L.A."/>
            <person name="Sharon I."/>
            <person name="Castelle C.J."/>
            <person name="Probst A.J."/>
            <person name="Thomas B.C."/>
            <person name="Singh A."/>
            <person name="Wilkins M.J."/>
            <person name="Karaoz U."/>
            <person name="Brodie E.L."/>
            <person name="Williams K.H."/>
            <person name="Hubbard S.S."/>
            <person name="Banfield J.F."/>
        </authorList>
    </citation>
    <scope>NUCLEOTIDE SEQUENCE [LARGE SCALE GENOMIC DNA]</scope>
</reference>
<dbReference type="EMBL" id="MHTX01000048">
    <property type="protein sequence ID" value="OHA66961.1"/>
    <property type="molecule type" value="Genomic_DNA"/>
</dbReference>
<dbReference type="Proteomes" id="UP000179258">
    <property type="component" value="Unassembled WGS sequence"/>
</dbReference>
<dbReference type="Pfam" id="PF11950">
    <property type="entry name" value="DUF3467"/>
    <property type="match status" value="1"/>
</dbReference>
<dbReference type="AlphaFoldDB" id="A0A1G2R4E8"/>
<evidence type="ECO:0000313" key="2">
    <source>
        <dbReference type="Proteomes" id="UP000179258"/>
    </source>
</evidence>
<dbReference type="InterPro" id="IPR021857">
    <property type="entry name" value="DUF3467"/>
</dbReference>
<sequence length="97" mass="11103">MEQKQPQQQQVQLHASDADLKGFYSNMAQVTHTQEEFILDFFNILPPQGQLVSRIITSPGHFKRLIQALQDNMRKYEERFGQVVAAEGPKDGIGFKI</sequence>
<name>A0A1G2R4E8_9BACT</name>
<proteinExistence type="predicted"/>
<organism evidence="1 2">
    <name type="scientific">Candidatus Wildermuthbacteria bacterium RIFCSPHIGHO2_02_FULL_47_17</name>
    <dbReference type="NCBI Taxonomy" id="1802452"/>
    <lineage>
        <taxon>Bacteria</taxon>
        <taxon>Candidatus Wildermuthiibacteriota</taxon>
    </lineage>
</organism>
<protein>
    <recommendedName>
        <fullName evidence="3">DUF3467 domain-containing protein</fullName>
    </recommendedName>
</protein>
<accession>A0A1G2R4E8</accession>
<gene>
    <name evidence="1" type="ORF">A3D59_01910</name>
</gene>
<evidence type="ECO:0000313" key="1">
    <source>
        <dbReference type="EMBL" id="OHA66961.1"/>
    </source>
</evidence>
<comment type="caution">
    <text evidence="1">The sequence shown here is derived from an EMBL/GenBank/DDBJ whole genome shotgun (WGS) entry which is preliminary data.</text>
</comment>